<dbReference type="CDD" id="cd00082">
    <property type="entry name" value="HisKA"/>
    <property type="match status" value="1"/>
</dbReference>
<dbReference type="EMBL" id="JAVAMP010000007">
    <property type="protein sequence ID" value="MDP5275287.1"/>
    <property type="molecule type" value="Genomic_DNA"/>
</dbReference>
<feature type="transmembrane region" description="Helical" evidence="10">
    <location>
        <begin position="7"/>
        <end position="26"/>
    </location>
</feature>
<evidence type="ECO:0000256" key="10">
    <source>
        <dbReference type="SAM" id="Phobius"/>
    </source>
</evidence>
<keyword evidence="10" id="KW-0812">Transmembrane</keyword>
<comment type="catalytic activity">
    <reaction evidence="1">
        <text>ATP + protein L-histidine = ADP + protein N-phospho-L-histidine.</text>
        <dbReference type="EC" id="2.7.13.3"/>
    </reaction>
</comment>
<dbReference type="InterPro" id="IPR010559">
    <property type="entry name" value="Sig_transdc_His_kin_internal"/>
</dbReference>
<dbReference type="PROSITE" id="PS50110">
    <property type="entry name" value="RESPONSE_REGULATORY"/>
    <property type="match status" value="1"/>
</dbReference>
<dbReference type="InterPro" id="IPR005467">
    <property type="entry name" value="His_kinase_dom"/>
</dbReference>
<dbReference type="Gene3D" id="2.60.120.260">
    <property type="entry name" value="Galactose-binding domain-like"/>
    <property type="match status" value="1"/>
</dbReference>
<dbReference type="InterPro" id="IPR001789">
    <property type="entry name" value="Sig_transdc_resp-reg_receiver"/>
</dbReference>
<dbReference type="InterPro" id="IPR008979">
    <property type="entry name" value="Galactose-bd-like_sf"/>
</dbReference>
<keyword evidence="10" id="KW-0472">Membrane</keyword>
<dbReference type="RefSeq" id="WP_305992599.1">
    <property type="nucleotide sequence ID" value="NZ_JAVAMP010000007.1"/>
</dbReference>
<evidence type="ECO:0000256" key="2">
    <source>
        <dbReference type="ARBA" id="ARBA00012438"/>
    </source>
</evidence>
<evidence type="ECO:0000256" key="3">
    <source>
        <dbReference type="ARBA" id="ARBA00022553"/>
    </source>
</evidence>
<feature type="domain" description="Response regulatory" evidence="12">
    <location>
        <begin position="716"/>
        <end position="833"/>
    </location>
</feature>
<keyword evidence="14" id="KW-1185">Reference proteome</keyword>
<dbReference type="SUPFAM" id="SSF49785">
    <property type="entry name" value="Galactose-binding domain-like"/>
    <property type="match status" value="1"/>
</dbReference>
<dbReference type="InterPro" id="IPR036097">
    <property type="entry name" value="HisK_dim/P_sf"/>
</dbReference>
<evidence type="ECO:0000256" key="5">
    <source>
        <dbReference type="ARBA" id="ARBA00022741"/>
    </source>
</evidence>
<dbReference type="SMART" id="SM00387">
    <property type="entry name" value="HATPase_c"/>
    <property type="match status" value="2"/>
</dbReference>
<proteinExistence type="predicted"/>
<dbReference type="SUPFAM" id="SSF47384">
    <property type="entry name" value="Homodimeric domain of signal transducing histidine kinase"/>
    <property type="match status" value="1"/>
</dbReference>
<sequence length="1056" mass="120556">MSKHEKQIIVIGIILSIVFLNFLNPLTNSNPTAPTAEQGILDLSQWDFEEDGLVGLNGDWEFYEDQLLSPDDFLNSTTNLYQDVPSVGSQKQSSSVINQDGFATYRLTVNVGEKYEQQIFGVKINDIRMAHKLFVNGQFIGQSGLIGVSNEEHKIGNIPYAAYFNVDQETFDIIIQVSKYDYYDGGIIGEIDFGLREDISKLSLISFGTDLSIIFVLLLFSVYKVVTYSMGRQRNTFYLYNGLFFISLLITFSCRNEKIFMMSFPMIPMDISYKIQDITAYSAIIFIFLSLWKLDRDLTPKWSIRIFCYPMVAYILAVAILPYSVYTHMEIAILFFAGGSMSFILISLVWVYFKRKYEDEETRESILLSILFIFLFLMYYGSINLFDILAALTGQMIEWDTIMKTRSQVMYELGEFREISIVIFVALMYILLALRNTNTVSKLERMSKRLLSMNKMKDEFLAITSHELKTPLHGIMNISSYLLEEKGRISDEQKENLSLIHDTSIKLSNLVNDLIDVSRLKNGEIKLQTSRVDMKVSTQIVFDVLAFEVKGKKIDLVNNISKGTLVIADESRVRQILYNLIHNAIKHTKQGQVTVTSHLVGDTLTISVEDTGIGIPVEKREKVFGYFEQLDQPLPQDGYHSMGLGLYISRQLVEKMEGEMWVDWSEVGEGTRFSFTLPFSKIENLPEQSTVESDQQMQSTAFSQSELEIDQKYEQTILIVDDESTNIRILFNLLTKQHYNVITAYSGKEALAKLSQHKEIDLVISDVMMPEMSGLDLCKKIRETRSLIKLPILLATVKDMPGDIDLGFKAGANDYVTKPFDTKTILARIQTLLSMKVSMEEAFQNELAFLQAQIKPHFLHNALSTIASLCYTDVQEAIRLLKMLNIYLRIIYHTDPTTMFVPLKQELQLVEAFVEIEKVRFDWLYFTLNIEDSLNDDVVIPALSIQPLVENAIRHGLFKQKGERHVSLKIEDHNAMIRVIVEDNGIGISEDVLEQFKKGEIKNAGIGMTNIKKRLDSLQGATINIESAAGQGTKITLELNKKYDIEFNRGKEERYA</sequence>
<feature type="transmembrane region" description="Helical" evidence="10">
    <location>
        <begin position="306"/>
        <end position="325"/>
    </location>
</feature>
<organism evidence="13 14">
    <name type="scientific">Chengkuizengella axinellae</name>
    <dbReference type="NCBI Taxonomy" id="3064388"/>
    <lineage>
        <taxon>Bacteria</taxon>
        <taxon>Bacillati</taxon>
        <taxon>Bacillota</taxon>
        <taxon>Bacilli</taxon>
        <taxon>Bacillales</taxon>
        <taxon>Paenibacillaceae</taxon>
        <taxon>Chengkuizengella</taxon>
    </lineage>
</organism>
<feature type="transmembrane region" description="Helical" evidence="10">
    <location>
        <begin position="365"/>
        <end position="383"/>
    </location>
</feature>
<evidence type="ECO:0000313" key="14">
    <source>
        <dbReference type="Proteomes" id="UP001231941"/>
    </source>
</evidence>
<dbReference type="Gene3D" id="3.40.50.2300">
    <property type="match status" value="1"/>
</dbReference>
<keyword evidence="5" id="KW-0547">Nucleotide-binding</keyword>
<keyword evidence="8" id="KW-0902">Two-component regulatory system</keyword>
<dbReference type="PANTHER" id="PTHR43047">
    <property type="entry name" value="TWO-COMPONENT HISTIDINE PROTEIN KINASE"/>
    <property type="match status" value="1"/>
</dbReference>
<feature type="transmembrane region" description="Helical" evidence="10">
    <location>
        <begin position="331"/>
        <end position="353"/>
    </location>
</feature>
<evidence type="ECO:0000256" key="6">
    <source>
        <dbReference type="ARBA" id="ARBA00022777"/>
    </source>
</evidence>
<keyword evidence="4" id="KW-0808">Transferase</keyword>
<keyword evidence="6" id="KW-0418">Kinase</keyword>
<dbReference type="SUPFAM" id="SSF52172">
    <property type="entry name" value="CheY-like"/>
    <property type="match status" value="1"/>
</dbReference>
<dbReference type="InterPro" id="IPR036890">
    <property type="entry name" value="HATPase_C_sf"/>
</dbReference>
<dbReference type="Gene3D" id="1.10.287.130">
    <property type="match status" value="1"/>
</dbReference>
<evidence type="ECO:0000256" key="4">
    <source>
        <dbReference type="ARBA" id="ARBA00022679"/>
    </source>
</evidence>
<accession>A0ABT9J111</accession>
<keyword evidence="3 9" id="KW-0597">Phosphoprotein</keyword>
<dbReference type="GO" id="GO:0005524">
    <property type="term" value="F:ATP binding"/>
    <property type="evidence" value="ECO:0007669"/>
    <property type="project" value="UniProtKB-KW"/>
</dbReference>
<dbReference type="InterPro" id="IPR003594">
    <property type="entry name" value="HATPase_dom"/>
</dbReference>
<reference evidence="13 14" key="1">
    <citation type="submission" date="2023-08" db="EMBL/GenBank/DDBJ databases">
        <authorList>
            <person name="Park J.-S."/>
        </authorList>
    </citation>
    <scope>NUCLEOTIDE SEQUENCE [LARGE SCALE GENOMIC DNA]</scope>
    <source>
        <strain evidence="13 14">2205SS18-9</strain>
    </source>
</reference>
<dbReference type="Pfam" id="PF00512">
    <property type="entry name" value="HisKA"/>
    <property type="match status" value="1"/>
</dbReference>
<dbReference type="EC" id="2.7.13.3" evidence="2"/>
<feature type="transmembrane region" description="Helical" evidence="10">
    <location>
        <begin position="202"/>
        <end position="223"/>
    </location>
</feature>
<comment type="caution">
    <text evidence="13">The sequence shown here is derived from an EMBL/GenBank/DDBJ whole genome shotgun (WGS) entry which is preliminary data.</text>
</comment>
<feature type="transmembrane region" description="Helical" evidence="10">
    <location>
        <begin position="235"/>
        <end position="253"/>
    </location>
</feature>
<dbReference type="PRINTS" id="PR00344">
    <property type="entry name" value="BCTRLSENSOR"/>
</dbReference>
<evidence type="ECO:0000259" key="12">
    <source>
        <dbReference type="PROSITE" id="PS50110"/>
    </source>
</evidence>
<dbReference type="Pfam" id="PF02518">
    <property type="entry name" value="HATPase_c"/>
    <property type="match status" value="2"/>
</dbReference>
<dbReference type="Pfam" id="PF06580">
    <property type="entry name" value="His_kinase"/>
    <property type="match status" value="1"/>
</dbReference>
<feature type="domain" description="Histidine kinase" evidence="11">
    <location>
        <begin position="945"/>
        <end position="1043"/>
    </location>
</feature>
<keyword evidence="10" id="KW-1133">Transmembrane helix</keyword>
<dbReference type="InterPro" id="IPR004358">
    <property type="entry name" value="Sig_transdc_His_kin-like_C"/>
</dbReference>
<dbReference type="SMART" id="SM00388">
    <property type="entry name" value="HisKA"/>
    <property type="match status" value="1"/>
</dbReference>
<dbReference type="InterPro" id="IPR011006">
    <property type="entry name" value="CheY-like_superfamily"/>
</dbReference>
<evidence type="ECO:0000256" key="9">
    <source>
        <dbReference type="PROSITE-ProRule" id="PRU00169"/>
    </source>
</evidence>
<name>A0ABT9J111_9BACL</name>
<evidence type="ECO:0000256" key="1">
    <source>
        <dbReference type="ARBA" id="ARBA00000085"/>
    </source>
</evidence>
<evidence type="ECO:0000313" key="13">
    <source>
        <dbReference type="EMBL" id="MDP5275287.1"/>
    </source>
</evidence>
<dbReference type="SMART" id="SM00448">
    <property type="entry name" value="REC"/>
    <property type="match status" value="1"/>
</dbReference>
<keyword evidence="7 13" id="KW-0067">ATP-binding</keyword>
<feature type="modified residue" description="4-aspartylphosphate" evidence="9">
    <location>
        <position position="766"/>
    </location>
</feature>
<dbReference type="InterPro" id="IPR003661">
    <property type="entry name" value="HisK_dim/P_dom"/>
</dbReference>
<evidence type="ECO:0000256" key="8">
    <source>
        <dbReference type="ARBA" id="ARBA00023012"/>
    </source>
</evidence>
<dbReference type="SUPFAM" id="SSF55874">
    <property type="entry name" value="ATPase domain of HSP90 chaperone/DNA topoisomerase II/histidine kinase"/>
    <property type="match status" value="2"/>
</dbReference>
<dbReference type="PROSITE" id="PS50109">
    <property type="entry name" value="HIS_KIN"/>
    <property type="match status" value="2"/>
</dbReference>
<gene>
    <name evidence="13" type="ORF">Q5Y73_14310</name>
</gene>
<dbReference type="Pfam" id="PF00072">
    <property type="entry name" value="Response_reg"/>
    <property type="match status" value="1"/>
</dbReference>
<dbReference type="Gene3D" id="3.30.565.10">
    <property type="entry name" value="Histidine kinase-like ATPase, C-terminal domain"/>
    <property type="match status" value="2"/>
</dbReference>
<dbReference type="Proteomes" id="UP001231941">
    <property type="component" value="Unassembled WGS sequence"/>
</dbReference>
<evidence type="ECO:0000256" key="7">
    <source>
        <dbReference type="ARBA" id="ARBA00022840"/>
    </source>
</evidence>
<feature type="transmembrane region" description="Helical" evidence="10">
    <location>
        <begin position="273"/>
        <end position="294"/>
    </location>
</feature>
<dbReference type="CDD" id="cd17574">
    <property type="entry name" value="REC_OmpR"/>
    <property type="match status" value="1"/>
</dbReference>
<protein>
    <recommendedName>
        <fullName evidence="2">histidine kinase</fullName>
        <ecNumber evidence="2">2.7.13.3</ecNumber>
    </recommendedName>
</protein>
<feature type="domain" description="Histidine kinase" evidence="11">
    <location>
        <begin position="463"/>
        <end position="681"/>
    </location>
</feature>
<evidence type="ECO:0000259" key="11">
    <source>
        <dbReference type="PROSITE" id="PS50109"/>
    </source>
</evidence>